<evidence type="ECO:0000313" key="1">
    <source>
        <dbReference type="EMBL" id="CAB4719623.1"/>
    </source>
</evidence>
<dbReference type="Gene3D" id="3.40.50.1820">
    <property type="entry name" value="alpha/beta hydrolase"/>
    <property type="match status" value="1"/>
</dbReference>
<dbReference type="AlphaFoldDB" id="A0A6J7WCF6"/>
<organism evidence="3">
    <name type="scientific">freshwater metagenome</name>
    <dbReference type="NCBI Taxonomy" id="449393"/>
    <lineage>
        <taxon>unclassified sequences</taxon>
        <taxon>metagenomes</taxon>
        <taxon>ecological metagenomes</taxon>
    </lineage>
</organism>
<evidence type="ECO:0000313" key="2">
    <source>
        <dbReference type="EMBL" id="CAB4809133.1"/>
    </source>
</evidence>
<proteinExistence type="predicted"/>
<dbReference type="InterPro" id="IPR029058">
    <property type="entry name" value="AB_hydrolase_fold"/>
</dbReference>
<accession>A0A6J7WCF6</accession>
<dbReference type="EMBL" id="CAFAAS010000011">
    <property type="protein sequence ID" value="CAB4809133.1"/>
    <property type="molecule type" value="Genomic_DNA"/>
</dbReference>
<dbReference type="EMBL" id="CAEZYE010000088">
    <property type="protein sequence ID" value="CAB4719623.1"/>
    <property type="molecule type" value="Genomic_DNA"/>
</dbReference>
<dbReference type="PANTHER" id="PTHR42103:SF2">
    <property type="entry name" value="AB HYDROLASE-1 DOMAIN-CONTAINING PROTEIN"/>
    <property type="match status" value="1"/>
</dbReference>
<reference evidence="3" key="1">
    <citation type="submission" date="2020-05" db="EMBL/GenBank/DDBJ databases">
        <authorList>
            <person name="Chiriac C."/>
            <person name="Salcher M."/>
            <person name="Ghai R."/>
            <person name="Kavagutti S V."/>
        </authorList>
    </citation>
    <scope>NUCLEOTIDE SEQUENCE</scope>
</reference>
<dbReference type="SUPFAM" id="SSF53474">
    <property type="entry name" value="alpha/beta-Hydrolases"/>
    <property type="match status" value="1"/>
</dbReference>
<gene>
    <name evidence="1" type="ORF">UFOPK2655_01235</name>
    <name evidence="2" type="ORF">UFOPK3077_01062</name>
    <name evidence="3" type="ORF">UFOPK4444_00723</name>
</gene>
<dbReference type="PANTHER" id="PTHR42103">
    <property type="entry name" value="ALPHA/BETA-HYDROLASES SUPERFAMILY PROTEIN"/>
    <property type="match status" value="1"/>
</dbReference>
<dbReference type="EMBL" id="CAFBRZ010000034">
    <property type="protein sequence ID" value="CAB5152113.1"/>
    <property type="molecule type" value="Genomic_DNA"/>
</dbReference>
<sequence>MTELIKPSSVLPALRTPFHTLTSDGVNLIGEISAPLNPSRGAILCLHPLPTAGGMMDSHLFKKAANRLPAMAGITVVRFNTRGTTSEAGSSTGEFDNGGAEALDVQAMLAYCFDVLHLENLWVVGWSFGTDLALRHAKDVRHKGLILLSPPLRTTSDSELLYWNSDPRPITALVPELDDYLKPDQARERFAIVPKLQVIACEGAKHLWLGEPFVNHVLSSINSIVTGDTQALPLEF</sequence>
<protein>
    <submittedName>
        <fullName evidence="3">Unannotated protein</fullName>
    </submittedName>
</protein>
<evidence type="ECO:0000313" key="3">
    <source>
        <dbReference type="EMBL" id="CAB5152113.1"/>
    </source>
</evidence>
<name>A0A6J7WCF6_9ZZZZ</name>